<accession>A0A543I3D3</accession>
<sequence length="141" mass="14307">MAAIVLGVLLVAFVFVSQLFADNLGLDAAQSARLDGRALIGAQVIGPVTVVGVAVTLIGVWMAATEWRGRFATPVDTTGEREIPDPTKIIEALGKLRGAALVLVSGVVILLGVAWMTSATASAPPAPTPSSTPTSTASPTT</sequence>
<comment type="caution">
    <text evidence="3">The sequence shown here is derived from an EMBL/GenBank/DDBJ whole genome shotgun (WGS) entry which is preliminary data.</text>
</comment>
<feature type="transmembrane region" description="Helical" evidence="2">
    <location>
        <begin position="98"/>
        <end position="117"/>
    </location>
</feature>
<organism evidence="3 4">
    <name type="scientific">Humibacillus xanthopallidus</name>
    <dbReference type="NCBI Taxonomy" id="412689"/>
    <lineage>
        <taxon>Bacteria</taxon>
        <taxon>Bacillati</taxon>
        <taxon>Actinomycetota</taxon>
        <taxon>Actinomycetes</taxon>
        <taxon>Micrococcales</taxon>
        <taxon>Intrasporangiaceae</taxon>
        <taxon>Humibacillus</taxon>
    </lineage>
</organism>
<evidence type="ECO:0000256" key="2">
    <source>
        <dbReference type="SAM" id="Phobius"/>
    </source>
</evidence>
<dbReference type="EMBL" id="VFPM01000001">
    <property type="protein sequence ID" value="TQM65103.1"/>
    <property type="molecule type" value="Genomic_DNA"/>
</dbReference>
<feature type="transmembrane region" description="Helical" evidence="2">
    <location>
        <begin position="45"/>
        <end position="64"/>
    </location>
</feature>
<protein>
    <submittedName>
        <fullName evidence="3">Uncharacterized protein</fullName>
    </submittedName>
</protein>
<gene>
    <name evidence="3" type="ORF">FBY41_1488</name>
</gene>
<evidence type="ECO:0000256" key="1">
    <source>
        <dbReference type="SAM" id="MobiDB-lite"/>
    </source>
</evidence>
<evidence type="ECO:0000313" key="4">
    <source>
        <dbReference type="Proteomes" id="UP000316747"/>
    </source>
</evidence>
<dbReference type="AlphaFoldDB" id="A0A543I3D3"/>
<evidence type="ECO:0000313" key="3">
    <source>
        <dbReference type="EMBL" id="TQM65103.1"/>
    </source>
</evidence>
<name>A0A543I3D3_9MICO</name>
<keyword evidence="2" id="KW-0812">Transmembrane</keyword>
<proteinExistence type="predicted"/>
<feature type="compositionally biased region" description="Low complexity" evidence="1">
    <location>
        <begin position="131"/>
        <end position="141"/>
    </location>
</feature>
<keyword evidence="4" id="KW-1185">Reference proteome</keyword>
<dbReference type="Proteomes" id="UP000316747">
    <property type="component" value="Unassembled WGS sequence"/>
</dbReference>
<feature type="region of interest" description="Disordered" evidence="1">
    <location>
        <begin position="120"/>
        <end position="141"/>
    </location>
</feature>
<keyword evidence="2" id="KW-0472">Membrane</keyword>
<reference evidence="3 4" key="1">
    <citation type="submission" date="2019-06" db="EMBL/GenBank/DDBJ databases">
        <title>Genome sequencing of plant associated microbes to promote plant fitness in Sorghum bicolor and Oryza sativa.</title>
        <authorList>
            <person name="Coleman-Derr D."/>
        </authorList>
    </citation>
    <scope>NUCLEOTIDE SEQUENCE [LARGE SCALE GENOMIC DNA]</scope>
    <source>
        <strain evidence="3 4">KV-663</strain>
    </source>
</reference>
<keyword evidence="2" id="KW-1133">Transmembrane helix</keyword>